<comment type="caution">
    <text evidence="2">The sequence shown here is derived from an EMBL/GenBank/DDBJ whole genome shotgun (WGS) entry which is preliminary data.</text>
</comment>
<dbReference type="OrthoDB" id="652749at2759"/>
<proteinExistence type="inferred from homology"/>
<evidence type="ECO:0000313" key="3">
    <source>
        <dbReference type="Proteomes" id="UP000639772"/>
    </source>
</evidence>
<name>A0A835QCL4_VANPL</name>
<dbReference type="InterPro" id="IPR025659">
    <property type="entry name" value="Tubby-like_C"/>
</dbReference>
<dbReference type="PANTHER" id="PTHR31087">
    <property type="match status" value="1"/>
</dbReference>
<comment type="similarity">
    <text evidence="1">Belongs to the LOR family.</text>
</comment>
<dbReference type="SUPFAM" id="SSF54518">
    <property type="entry name" value="Tubby C-terminal domain-like"/>
    <property type="match status" value="1"/>
</dbReference>
<gene>
    <name evidence="2" type="ORF">HPP92_017644</name>
</gene>
<protein>
    <submittedName>
        <fullName evidence="2">Uncharacterized protein</fullName>
    </submittedName>
</protein>
<dbReference type="Gene3D" id="2.40.160.200">
    <property type="entry name" value="LURP1-related"/>
    <property type="match status" value="1"/>
</dbReference>
<accession>A0A835QCL4</accession>
<sequence>MEKRENVVEEEIRAEGSSSARLWRGMCSGSTVRLTVWQKSLLFHGNGYTVYDDADGRMVFRVENYAQDWRQEAALMDFSGNVLLTIRRRRSMLPSMKEIWEAFHGDEDASKLTSKRQPFLKATKDSINNSCKVTLASDALEPNQAYGYSHSYMISWSNHKQCSKIYRVADARIVAEMDRKHGKMERTIIDRDVFSLRVQPGMNQAIVMALVMITNSMR</sequence>
<dbReference type="EMBL" id="JADCNM010000009">
    <property type="protein sequence ID" value="KAG0468316.1"/>
    <property type="molecule type" value="Genomic_DNA"/>
</dbReference>
<dbReference type="PANTHER" id="PTHR31087:SF161">
    <property type="entry name" value="TUBBY C 2 FAMILY PROTEIN"/>
    <property type="match status" value="1"/>
</dbReference>
<dbReference type="Pfam" id="PF04525">
    <property type="entry name" value="LOR"/>
    <property type="match status" value="1"/>
</dbReference>
<dbReference type="InterPro" id="IPR007612">
    <property type="entry name" value="LOR"/>
</dbReference>
<dbReference type="AlphaFoldDB" id="A0A835QCL4"/>
<dbReference type="Proteomes" id="UP000639772">
    <property type="component" value="Chromosome 9"/>
</dbReference>
<evidence type="ECO:0000313" key="2">
    <source>
        <dbReference type="EMBL" id="KAG0468316.1"/>
    </source>
</evidence>
<dbReference type="InterPro" id="IPR038595">
    <property type="entry name" value="LOR_sf"/>
</dbReference>
<organism evidence="2 3">
    <name type="scientific">Vanilla planifolia</name>
    <name type="common">Vanilla</name>
    <dbReference type="NCBI Taxonomy" id="51239"/>
    <lineage>
        <taxon>Eukaryota</taxon>
        <taxon>Viridiplantae</taxon>
        <taxon>Streptophyta</taxon>
        <taxon>Embryophyta</taxon>
        <taxon>Tracheophyta</taxon>
        <taxon>Spermatophyta</taxon>
        <taxon>Magnoliopsida</taxon>
        <taxon>Liliopsida</taxon>
        <taxon>Asparagales</taxon>
        <taxon>Orchidaceae</taxon>
        <taxon>Vanilloideae</taxon>
        <taxon>Vanilleae</taxon>
        <taxon>Vanilla</taxon>
    </lineage>
</organism>
<reference evidence="2 3" key="1">
    <citation type="journal article" date="2020" name="Nat. Food">
        <title>A phased Vanilla planifolia genome enables genetic improvement of flavour and production.</title>
        <authorList>
            <person name="Hasing T."/>
            <person name="Tang H."/>
            <person name="Brym M."/>
            <person name="Khazi F."/>
            <person name="Huang T."/>
            <person name="Chambers A.H."/>
        </authorList>
    </citation>
    <scope>NUCLEOTIDE SEQUENCE [LARGE SCALE GENOMIC DNA]</scope>
    <source>
        <tissue evidence="2">Leaf</tissue>
    </source>
</reference>
<evidence type="ECO:0000256" key="1">
    <source>
        <dbReference type="ARBA" id="ARBA00005437"/>
    </source>
</evidence>